<evidence type="ECO:0000256" key="1">
    <source>
        <dbReference type="SAM" id="MobiDB-lite"/>
    </source>
</evidence>
<dbReference type="Pfam" id="PF20079">
    <property type="entry name" value="DUF6474"/>
    <property type="match status" value="1"/>
</dbReference>
<organism evidence="2 3">
    <name type="scientific">Mycolicibacterium brumae</name>
    <dbReference type="NCBI Taxonomy" id="85968"/>
    <lineage>
        <taxon>Bacteria</taxon>
        <taxon>Bacillati</taxon>
        <taxon>Actinomycetota</taxon>
        <taxon>Actinomycetes</taxon>
        <taxon>Mycobacteriales</taxon>
        <taxon>Mycobacteriaceae</taxon>
        <taxon>Mycolicibacterium</taxon>
    </lineage>
</organism>
<dbReference type="Proteomes" id="UP000230551">
    <property type="component" value="Unassembled WGS sequence"/>
</dbReference>
<dbReference type="RefSeq" id="WP_090586620.1">
    <property type="nucleotide sequence ID" value="NZ_CP104302.1"/>
</dbReference>
<keyword evidence="3" id="KW-1185">Reference proteome</keyword>
<comment type="caution">
    <text evidence="2">The sequence shown here is derived from an EMBL/GenBank/DDBJ whole genome shotgun (WGS) entry which is preliminary data.</text>
</comment>
<dbReference type="EMBL" id="PDCN02000005">
    <property type="protein sequence ID" value="PIB76347.1"/>
    <property type="molecule type" value="Genomic_DNA"/>
</dbReference>
<name>A0A2G5PDF3_9MYCO</name>
<feature type="compositionally biased region" description="Basic residues" evidence="1">
    <location>
        <begin position="1"/>
        <end position="13"/>
    </location>
</feature>
<sequence length="219" mass="23891">MGVFKKQRKSRATRRAEAKALKTKAKYQAKYEAKNEERRIKADERAQARAAEAQLRRQREADRSALKAAQVQAKAARDGKFMSPARVRRTLTVTRLLAPVLVPLFYRLATVIRGHLDQRRADQLGVPLAQLGQFSGHGGALSARIAGSEKSLRTVAADNPKDPETKQFVAATTARLNDLAAAVNTAETMPPARRKTALAAVSDQLDGIEADLLSRLGVG</sequence>
<dbReference type="AlphaFoldDB" id="A0A2G5PDF3"/>
<gene>
    <name evidence="2" type="ORF">CQY22_006440</name>
</gene>
<protein>
    <submittedName>
        <fullName evidence="2">Uncharacterized protein</fullName>
    </submittedName>
</protein>
<feature type="compositionally biased region" description="Basic and acidic residues" evidence="1">
    <location>
        <begin position="29"/>
        <end position="47"/>
    </location>
</feature>
<reference evidence="2 3" key="1">
    <citation type="journal article" date="2017" name="Infect. Genet. Evol.">
        <title>The new phylogeny of the genus Mycobacterium: The old and the news.</title>
        <authorList>
            <person name="Tortoli E."/>
            <person name="Fedrizzi T."/>
            <person name="Meehan C.J."/>
            <person name="Trovato A."/>
            <person name="Grottola A."/>
            <person name="Giacobazzi E."/>
            <person name="Serpini G.F."/>
            <person name="Tagliazucchi S."/>
            <person name="Fabio A."/>
            <person name="Bettua C."/>
            <person name="Bertorelli R."/>
            <person name="Frascaro F."/>
            <person name="De Sanctis V."/>
            <person name="Pecorari M."/>
            <person name="Jousson O."/>
            <person name="Segata N."/>
            <person name="Cirillo D.M."/>
        </authorList>
    </citation>
    <scope>NUCLEOTIDE SEQUENCE [LARGE SCALE GENOMIC DNA]</scope>
    <source>
        <strain evidence="2 3">CIP1034565</strain>
    </source>
</reference>
<accession>A0A2G5PDF3</accession>
<dbReference type="InterPro" id="IPR045522">
    <property type="entry name" value="DUF6474"/>
</dbReference>
<evidence type="ECO:0000313" key="3">
    <source>
        <dbReference type="Proteomes" id="UP000230551"/>
    </source>
</evidence>
<proteinExistence type="predicted"/>
<dbReference type="OrthoDB" id="4374070at2"/>
<evidence type="ECO:0000313" key="2">
    <source>
        <dbReference type="EMBL" id="PIB76347.1"/>
    </source>
</evidence>
<feature type="region of interest" description="Disordered" evidence="1">
    <location>
        <begin position="1"/>
        <end position="61"/>
    </location>
</feature>
<dbReference type="STRING" id="85968.GCA_900073015_00886"/>